<dbReference type="AlphaFoldDB" id="A0A2R6RL94"/>
<dbReference type="PANTHER" id="PTHR32021:SF30">
    <property type="entry name" value="CASP-LIKE PROTEIN 5C1"/>
    <property type="match status" value="1"/>
</dbReference>
<comment type="subcellular location">
    <subcellularLocation>
        <location evidence="1 8">Cell membrane</location>
        <topology evidence="1 8">Multi-pass membrane protein</topology>
    </subcellularLocation>
</comment>
<comment type="caution">
    <text evidence="10">The sequence shown here is derived from an EMBL/GenBank/DDBJ whole genome shotgun (WGS) entry which is preliminary data.</text>
</comment>
<comment type="subunit">
    <text evidence="3 8">Homodimer and heterodimers.</text>
</comment>
<keyword evidence="7 8" id="KW-0472">Membrane</keyword>
<sequence length="152" mass="16889">MEEFAGAMGTSASLVLRLGQAFFSSASLFFMCWNNEFFRYSAFCFLMAVMSIVIPWSLGLALVDACSIFLKCPIRRREVVSFIVRGDWVLSFMSLGAACSAASVTDYMKNHRTYLCNPTLCDRSQLSAAIALLSCFLSLASSIFNLWLLHSL</sequence>
<dbReference type="EMBL" id="NKQK01000005">
    <property type="protein sequence ID" value="PSS30789.1"/>
    <property type="molecule type" value="Genomic_DNA"/>
</dbReference>
<reference evidence="10 11" key="1">
    <citation type="submission" date="2017-07" db="EMBL/GenBank/DDBJ databases">
        <title>An improved, manually edited Actinidia chinensis var. chinensis (kiwifruit) genome highlights the challenges associated with draft genomes and gene prediction in plants.</title>
        <authorList>
            <person name="Pilkington S."/>
            <person name="Crowhurst R."/>
            <person name="Hilario E."/>
            <person name="Nardozza S."/>
            <person name="Fraser L."/>
            <person name="Peng Y."/>
            <person name="Gunaseelan K."/>
            <person name="Simpson R."/>
            <person name="Tahir J."/>
            <person name="Deroles S."/>
            <person name="Templeton K."/>
            <person name="Luo Z."/>
            <person name="Davy M."/>
            <person name="Cheng C."/>
            <person name="Mcneilage M."/>
            <person name="Scaglione D."/>
            <person name="Liu Y."/>
            <person name="Zhang Q."/>
            <person name="Datson P."/>
            <person name="De Silva N."/>
            <person name="Gardiner S."/>
            <person name="Bassett H."/>
            <person name="Chagne D."/>
            <person name="Mccallum J."/>
            <person name="Dzierzon H."/>
            <person name="Deng C."/>
            <person name="Wang Y.-Y."/>
            <person name="Barron N."/>
            <person name="Manako K."/>
            <person name="Bowen J."/>
            <person name="Foster T."/>
            <person name="Erridge Z."/>
            <person name="Tiffin H."/>
            <person name="Waite C."/>
            <person name="Davies K."/>
            <person name="Grierson E."/>
            <person name="Laing W."/>
            <person name="Kirk R."/>
            <person name="Chen X."/>
            <person name="Wood M."/>
            <person name="Montefiori M."/>
            <person name="Brummell D."/>
            <person name="Schwinn K."/>
            <person name="Catanach A."/>
            <person name="Fullerton C."/>
            <person name="Li D."/>
            <person name="Meiyalaghan S."/>
            <person name="Nieuwenhuizen N."/>
            <person name="Read N."/>
            <person name="Prakash R."/>
            <person name="Hunter D."/>
            <person name="Zhang H."/>
            <person name="Mckenzie M."/>
            <person name="Knabel M."/>
            <person name="Harris A."/>
            <person name="Allan A."/>
            <person name="Chen A."/>
            <person name="Janssen B."/>
            <person name="Plunkett B."/>
            <person name="Dwamena C."/>
            <person name="Voogd C."/>
            <person name="Leif D."/>
            <person name="Lafferty D."/>
            <person name="Souleyre E."/>
            <person name="Varkonyi-Gasic E."/>
            <person name="Gambi F."/>
            <person name="Hanley J."/>
            <person name="Yao J.-L."/>
            <person name="Cheung J."/>
            <person name="David K."/>
            <person name="Warren B."/>
            <person name="Marsh K."/>
            <person name="Snowden K."/>
            <person name="Lin-Wang K."/>
            <person name="Brian L."/>
            <person name="Martinez-Sanchez M."/>
            <person name="Wang M."/>
            <person name="Ileperuma N."/>
            <person name="Macnee N."/>
            <person name="Campin R."/>
            <person name="Mcatee P."/>
            <person name="Drummond R."/>
            <person name="Espley R."/>
            <person name="Ireland H."/>
            <person name="Wu R."/>
            <person name="Atkinson R."/>
            <person name="Karunairetnam S."/>
            <person name="Bulley S."/>
            <person name="Chunkath S."/>
            <person name="Hanley Z."/>
            <person name="Storey R."/>
            <person name="Thrimawithana A."/>
            <person name="Thomson S."/>
            <person name="David C."/>
            <person name="Testolin R."/>
        </authorList>
    </citation>
    <scope>NUCLEOTIDE SEQUENCE [LARGE SCALE GENOMIC DNA]</scope>
    <source>
        <strain evidence="11">cv. Red5</strain>
        <tissue evidence="10">Young leaf</tissue>
    </source>
</reference>
<evidence type="ECO:0000256" key="1">
    <source>
        <dbReference type="ARBA" id="ARBA00004651"/>
    </source>
</evidence>
<dbReference type="PANTHER" id="PTHR32021">
    <property type="entry name" value="CASP-LIKE PROTEIN 5B3"/>
    <property type="match status" value="1"/>
</dbReference>
<evidence type="ECO:0000256" key="6">
    <source>
        <dbReference type="ARBA" id="ARBA00022989"/>
    </source>
</evidence>
<gene>
    <name evidence="10" type="ORF">CEY00_Acc06074</name>
</gene>
<evidence type="ECO:0000259" key="9">
    <source>
        <dbReference type="Pfam" id="PF04535"/>
    </source>
</evidence>
<protein>
    <recommendedName>
        <fullName evidence="8">CASP-like protein</fullName>
    </recommendedName>
</protein>
<evidence type="ECO:0000256" key="2">
    <source>
        <dbReference type="ARBA" id="ARBA00007651"/>
    </source>
</evidence>
<evidence type="ECO:0000256" key="5">
    <source>
        <dbReference type="ARBA" id="ARBA00022692"/>
    </source>
</evidence>
<keyword evidence="11" id="KW-1185">Reference proteome</keyword>
<proteinExistence type="inferred from homology"/>
<comment type="similarity">
    <text evidence="2 8">Belongs to the Casparian strip membrane proteins (CASP) family.</text>
</comment>
<evidence type="ECO:0000313" key="11">
    <source>
        <dbReference type="Proteomes" id="UP000241394"/>
    </source>
</evidence>
<evidence type="ECO:0000256" key="4">
    <source>
        <dbReference type="ARBA" id="ARBA00022475"/>
    </source>
</evidence>
<keyword evidence="6 8" id="KW-1133">Transmembrane helix</keyword>
<dbReference type="GO" id="GO:0005886">
    <property type="term" value="C:plasma membrane"/>
    <property type="evidence" value="ECO:0007669"/>
    <property type="project" value="UniProtKB-SubCell"/>
</dbReference>
<dbReference type="STRING" id="1590841.A0A2R6RL94"/>
<keyword evidence="5 8" id="KW-0812">Transmembrane</keyword>
<feature type="transmembrane region" description="Helical" evidence="8">
    <location>
        <begin position="125"/>
        <end position="149"/>
    </location>
</feature>
<evidence type="ECO:0000256" key="3">
    <source>
        <dbReference type="ARBA" id="ARBA00011489"/>
    </source>
</evidence>
<reference evidence="11" key="2">
    <citation type="journal article" date="2018" name="BMC Genomics">
        <title>A manually annotated Actinidia chinensis var. chinensis (kiwifruit) genome highlights the challenges associated with draft genomes and gene prediction in plants.</title>
        <authorList>
            <person name="Pilkington S.M."/>
            <person name="Crowhurst R."/>
            <person name="Hilario E."/>
            <person name="Nardozza S."/>
            <person name="Fraser L."/>
            <person name="Peng Y."/>
            <person name="Gunaseelan K."/>
            <person name="Simpson R."/>
            <person name="Tahir J."/>
            <person name="Deroles S.C."/>
            <person name="Templeton K."/>
            <person name="Luo Z."/>
            <person name="Davy M."/>
            <person name="Cheng C."/>
            <person name="McNeilage M."/>
            <person name="Scaglione D."/>
            <person name="Liu Y."/>
            <person name="Zhang Q."/>
            <person name="Datson P."/>
            <person name="De Silva N."/>
            <person name="Gardiner S.E."/>
            <person name="Bassett H."/>
            <person name="Chagne D."/>
            <person name="McCallum J."/>
            <person name="Dzierzon H."/>
            <person name="Deng C."/>
            <person name="Wang Y.Y."/>
            <person name="Barron L."/>
            <person name="Manako K."/>
            <person name="Bowen J."/>
            <person name="Foster T.M."/>
            <person name="Erridge Z.A."/>
            <person name="Tiffin H."/>
            <person name="Waite C.N."/>
            <person name="Davies K.M."/>
            <person name="Grierson E.P."/>
            <person name="Laing W.A."/>
            <person name="Kirk R."/>
            <person name="Chen X."/>
            <person name="Wood M."/>
            <person name="Montefiori M."/>
            <person name="Brummell D.A."/>
            <person name="Schwinn K.E."/>
            <person name="Catanach A."/>
            <person name="Fullerton C."/>
            <person name="Li D."/>
            <person name="Meiyalaghan S."/>
            <person name="Nieuwenhuizen N."/>
            <person name="Read N."/>
            <person name="Prakash R."/>
            <person name="Hunter D."/>
            <person name="Zhang H."/>
            <person name="McKenzie M."/>
            <person name="Knabel M."/>
            <person name="Harris A."/>
            <person name="Allan A.C."/>
            <person name="Gleave A."/>
            <person name="Chen A."/>
            <person name="Janssen B.J."/>
            <person name="Plunkett B."/>
            <person name="Ampomah-Dwamena C."/>
            <person name="Voogd C."/>
            <person name="Leif D."/>
            <person name="Lafferty D."/>
            <person name="Souleyre E.J.F."/>
            <person name="Varkonyi-Gasic E."/>
            <person name="Gambi F."/>
            <person name="Hanley J."/>
            <person name="Yao J.L."/>
            <person name="Cheung J."/>
            <person name="David K.M."/>
            <person name="Warren B."/>
            <person name="Marsh K."/>
            <person name="Snowden K.C."/>
            <person name="Lin-Wang K."/>
            <person name="Brian L."/>
            <person name="Martinez-Sanchez M."/>
            <person name="Wang M."/>
            <person name="Ileperuma N."/>
            <person name="Macnee N."/>
            <person name="Campin R."/>
            <person name="McAtee P."/>
            <person name="Drummond R.S.M."/>
            <person name="Espley R.V."/>
            <person name="Ireland H.S."/>
            <person name="Wu R."/>
            <person name="Atkinson R.G."/>
            <person name="Karunairetnam S."/>
            <person name="Bulley S."/>
            <person name="Chunkath S."/>
            <person name="Hanley Z."/>
            <person name="Storey R."/>
            <person name="Thrimawithana A.H."/>
            <person name="Thomson S."/>
            <person name="David C."/>
            <person name="Testolin R."/>
            <person name="Huang H."/>
            <person name="Hellens R.P."/>
            <person name="Schaffer R.J."/>
        </authorList>
    </citation>
    <scope>NUCLEOTIDE SEQUENCE [LARGE SCALE GENOMIC DNA]</scope>
    <source>
        <strain evidence="11">cv. Red5</strain>
    </source>
</reference>
<dbReference type="Gramene" id="PSS30789">
    <property type="protein sequence ID" value="PSS30789"/>
    <property type="gene ID" value="CEY00_Acc06074"/>
</dbReference>
<accession>A0A2R6RL94</accession>
<dbReference type="InParanoid" id="A0A2R6RL94"/>
<dbReference type="InterPro" id="IPR006702">
    <property type="entry name" value="CASP_dom"/>
</dbReference>
<feature type="transmembrane region" description="Helical" evidence="8">
    <location>
        <begin position="82"/>
        <end position="105"/>
    </location>
</feature>
<feature type="transmembrane region" description="Helical" evidence="8">
    <location>
        <begin position="37"/>
        <end position="70"/>
    </location>
</feature>
<keyword evidence="4 8" id="KW-1003">Cell membrane</keyword>
<organism evidence="10 11">
    <name type="scientific">Actinidia chinensis var. chinensis</name>
    <name type="common">Chinese soft-hair kiwi</name>
    <dbReference type="NCBI Taxonomy" id="1590841"/>
    <lineage>
        <taxon>Eukaryota</taxon>
        <taxon>Viridiplantae</taxon>
        <taxon>Streptophyta</taxon>
        <taxon>Embryophyta</taxon>
        <taxon>Tracheophyta</taxon>
        <taxon>Spermatophyta</taxon>
        <taxon>Magnoliopsida</taxon>
        <taxon>eudicotyledons</taxon>
        <taxon>Gunneridae</taxon>
        <taxon>Pentapetalae</taxon>
        <taxon>asterids</taxon>
        <taxon>Ericales</taxon>
        <taxon>Actinidiaceae</taxon>
        <taxon>Actinidia</taxon>
    </lineage>
</organism>
<comment type="caution">
    <text evidence="8">Lacks conserved residue(s) required for the propagation of feature annotation.</text>
</comment>
<feature type="domain" description="Casparian strip membrane protein" evidence="9">
    <location>
        <begin position="8"/>
        <end position="137"/>
    </location>
</feature>
<evidence type="ECO:0000313" key="10">
    <source>
        <dbReference type="EMBL" id="PSS30789.1"/>
    </source>
</evidence>
<dbReference type="Pfam" id="PF04535">
    <property type="entry name" value="CASP_dom"/>
    <property type="match status" value="1"/>
</dbReference>
<evidence type="ECO:0000256" key="7">
    <source>
        <dbReference type="ARBA" id="ARBA00023136"/>
    </source>
</evidence>
<dbReference type="OrthoDB" id="1881155at2759"/>
<dbReference type="InterPro" id="IPR045009">
    <property type="entry name" value="CASPL-5"/>
</dbReference>
<dbReference type="Proteomes" id="UP000241394">
    <property type="component" value="Chromosome LG5"/>
</dbReference>
<name>A0A2R6RL94_ACTCC</name>
<evidence type="ECO:0000256" key="8">
    <source>
        <dbReference type="RuleBase" id="RU361233"/>
    </source>
</evidence>